<feature type="binding site" evidence="8">
    <location>
        <begin position="35"/>
        <end position="36"/>
    </location>
    <ligand>
        <name>4-CDP-2-C-methyl-D-erythritol 2-phosphate</name>
        <dbReference type="ChEBI" id="CHEBI:57919"/>
    </ligand>
</feature>
<comment type="function">
    <text evidence="8">Involved in the biosynthesis of isopentenyl diphosphate (IPP) and dimethylallyl diphosphate (DMAPP), two major building blocks of isoprenoid compounds. Catalyzes the conversion of 4-diphosphocytidyl-2-C-methyl-D-erythritol 2-phosphate (CDP-ME2P) to 2-C-methyl-D-erythritol 2,4-cyclodiphosphate (ME-CPP) with a corresponding release of cytidine 5-monophosphate (CMP).</text>
</comment>
<protein>
    <recommendedName>
        <fullName evidence="4 8">2-C-methyl-D-erythritol 2,4-cyclodiphosphate synthase</fullName>
        <shortName evidence="8">MECDP-synthase</shortName>
        <shortName evidence="8">MECPP-synthase</shortName>
        <shortName evidence="8">MECPS</shortName>
        <ecNumber evidence="4 8">4.6.1.12</ecNumber>
    </recommendedName>
</protein>
<dbReference type="PANTHER" id="PTHR43181:SF1">
    <property type="entry name" value="2-C-METHYL-D-ERYTHRITOL 2,4-CYCLODIPHOSPHATE SYNTHASE, CHLOROPLASTIC"/>
    <property type="match status" value="1"/>
</dbReference>
<comment type="catalytic activity">
    <reaction evidence="1 8 9">
        <text>4-CDP-2-C-methyl-D-erythritol 2-phosphate = 2-C-methyl-D-erythritol 2,4-cyclic diphosphate + CMP</text>
        <dbReference type="Rhea" id="RHEA:23864"/>
        <dbReference type="ChEBI" id="CHEBI:57919"/>
        <dbReference type="ChEBI" id="CHEBI:58483"/>
        <dbReference type="ChEBI" id="CHEBI:60377"/>
        <dbReference type="EC" id="4.6.1.12"/>
    </reaction>
</comment>
<dbReference type="PROSITE" id="PS01350">
    <property type="entry name" value="ISPF"/>
    <property type="match status" value="1"/>
</dbReference>
<comment type="subunit">
    <text evidence="8">Homotrimer.</text>
</comment>
<dbReference type="InterPro" id="IPR036571">
    <property type="entry name" value="MECDP_synthase_sf"/>
</dbReference>
<evidence type="ECO:0000256" key="7">
    <source>
        <dbReference type="ARBA" id="ARBA00023239"/>
    </source>
</evidence>
<feature type="binding site" evidence="8">
    <location>
        <position position="140"/>
    </location>
    <ligand>
        <name>4-CDP-2-C-methyl-D-erythritol 2-phosphate</name>
        <dbReference type="ChEBI" id="CHEBI:57919"/>
    </ligand>
</feature>
<sequence>MLKVGFGYDSHRLVKGRKLLLGGVEIPSQFGLKGHSDADLLIHALIDALLGALGKGDIGTHFPDDDPEYKDISSSKLLKKIVLEVKAEKYLINNCDLQIVAEKPKLQSYREKIVNSLAEDLEISKAKINFKATTNEKMGFVGREEGMAAYAVVSLIEKKLWDFYNSIEGGE</sequence>
<dbReference type="GO" id="GO:0046872">
    <property type="term" value="F:metal ion binding"/>
    <property type="evidence" value="ECO:0007669"/>
    <property type="project" value="UniProtKB-KW"/>
</dbReference>
<keyword evidence="12" id="KW-1185">Reference proteome</keyword>
<comment type="cofactor">
    <cofactor evidence="8">
        <name>a divalent metal cation</name>
        <dbReference type="ChEBI" id="CHEBI:60240"/>
    </cofactor>
    <text evidence="8">Binds 1 divalent metal cation per subunit.</text>
</comment>
<feature type="site" description="Transition state stabilizer" evidence="8">
    <location>
        <position position="35"/>
    </location>
</feature>
<evidence type="ECO:0000313" key="12">
    <source>
        <dbReference type="Proteomes" id="UP001199296"/>
    </source>
</evidence>
<reference evidence="11 12" key="1">
    <citation type="submission" date="2021-10" db="EMBL/GenBank/DDBJ databases">
        <authorList>
            <person name="Grouzdev D.S."/>
            <person name="Pantiukh K.S."/>
            <person name="Krutkina M.S."/>
        </authorList>
    </citation>
    <scope>NUCLEOTIDE SEQUENCE [LARGE SCALE GENOMIC DNA]</scope>
    <source>
        <strain evidence="11 12">Z-7514</strain>
    </source>
</reference>
<dbReference type="InterPro" id="IPR003526">
    <property type="entry name" value="MECDP_synthase"/>
</dbReference>
<keyword evidence="7 8" id="KW-0456">Lyase</keyword>
<evidence type="ECO:0000256" key="9">
    <source>
        <dbReference type="RuleBase" id="RU004395"/>
    </source>
</evidence>
<comment type="pathway">
    <text evidence="2 8">Isoprenoid biosynthesis; isopentenyl diphosphate biosynthesis via DXP pathway; isopentenyl diphosphate from 1-deoxy-D-xylulose 5-phosphate: step 4/6.</text>
</comment>
<feature type="binding site" evidence="8">
    <location>
        <position position="9"/>
    </location>
    <ligand>
        <name>a divalent metal cation</name>
        <dbReference type="ChEBI" id="CHEBI:60240"/>
    </ligand>
</feature>
<evidence type="ECO:0000313" key="11">
    <source>
        <dbReference type="EMBL" id="MCC3145106.1"/>
    </source>
</evidence>
<dbReference type="RefSeq" id="WP_229345596.1">
    <property type="nucleotide sequence ID" value="NZ_JAJFAT010000008.1"/>
</dbReference>
<name>A0AAW4WY65_9FIRM</name>
<feature type="binding site" evidence="8">
    <location>
        <begin position="62"/>
        <end position="66"/>
    </location>
    <ligand>
        <name>4-CDP-2-C-methyl-D-erythritol 2-phosphate</name>
        <dbReference type="ChEBI" id="CHEBI:57919"/>
    </ligand>
</feature>
<evidence type="ECO:0000256" key="2">
    <source>
        <dbReference type="ARBA" id="ARBA00004709"/>
    </source>
</evidence>
<feature type="site" description="Transition state stabilizer" evidence="8">
    <location>
        <position position="134"/>
    </location>
</feature>
<comment type="caution">
    <text evidence="8">Lacks conserved residue(s) required for the propagation of feature annotation.</text>
</comment>
<feature type="domain" description="2-C-methyl-D-erythritol 2,4-cyclodiphosphate synthase" evidence="10">
    <location>
        <begin position="3"/>
        <end position="155"/>
    </location>
</feature>
<dbReference type="FunFam" id="3.30.1330.50:FF:000003">
    <property type="entry name" value="2-C-methyl-D-erythritol 2,4-cyclodiphosphate synthase"/>
    <property type="match status" value="1"/>
</dbReference>
<dbReference type="SUPFAM" id="SSF69765">
    <property type="entry name" value="IpsF-like"/>
    <property type="match status" value="1"/>
</dbReference>
<dbReference type="AlphaFoldDB" id="A0AAW4WY65"/>
<evidence type="ECO:0000256" key="4">
    <source>
        <dbReference type="ARBA" id="ARBA00012579"/>
    </source>
</evidence>
<feature type="binding site" evidence="8">
    <location>
        <begin position="57"/>
        <end position="59"/>
    </location>
    <ligand>
        <name>4-CDP-2-C-methyl-D-erythritol 2-phosphate</name>
        <dbReference type="ChEBI" id="CHEBI:57919"/>
    </ligand>
</feature>
<keyword evidence="6 8" id="KW-0414">Isoprene biosynthesis</keyword>
<dbReference type="EC" id="4.6.1.12" evidence="4 8"/>
<feature type="binding site" evidence="8">
    <location>
        <begin position="9"/>
        <end position="11"/>
    </location>
    <ligand>
        <name>4-CDP-2-C-methyl-D-erythritol 2-phosphate</name>
        <dbReference type="ChEBI" id="CHEBI:57919"/>
    </ligand>
</feature>
<dbReference type="PANTHER" id="PTHR43181">
    <property type="entry name" value="2-C-METHYL-D-ERYTHRITOL 2,4-CYCLODIPHOSPHATE SYNTHASE, CHLOROPLASTIC"/>
    <property type="match status" value="1"/>
</dbReference>
<dbReference type="HAMAP" id="MF_00107">
    <property type="entry name" value="IspF"/>
    <property type="match status" value="1"/>
</dbReference>
<evidence type="ECO:0000256" key="8">
    <source>
        <dbReference type="HAMAP-Rule" id="MF_00107"/>
    </source>
</evidence>
<gene>
    <name evidence="8 11" type="primary">ispF</name>
    <name evidence="11" type="ORF">LJ207_07190</name>
</gene>
<feature type="binding site" evidence="8">
    <location>
        <position position="11"/>
    </location>
    <ligand>
        <name>a divalent metal cation</name>
        <dbReference type="ChEBI" id="CHEBI:60240"/>
    </ligand>
</feature>
<comment type="caution">
    <text evidence="11">The sequence shown here is derived from an EMBL/GenBank/DDBJ whole genome shotgun (WGS) entry which is preliminary data.</text>
</comment>
<dbReference type="GO" id="GO:0019288">
    <property type="term" value="P:isopentenyl diphosphate biosynthetic process, methylerythritol 4-phosphate pathway"/>
    <property type="evidence" value="ECO:0007669"/>
    <property type="project" value="UniProtKB-UniRule"/>
</dbReference>
<dbReference type="Proteomes" id="UP001199296">
    <property type="component" value="Unassembled WGS sequence"/>
</dbReference>
<feature type="binding site" evidence="8">
    <location>
        <position position="143"/>
    </location>
    <ligand>
        <name>4-CDP-2-C-methyl-D-erythritol 2-phosphate</name>
        <dbReference type="ChEBI" id="CHEBI:57919"/>
    </ligand>
</feature>
<dbReference type="CDD" id="cd00554">
    <property type="entry name" value="MECDP_synthase"/>
    <property type="match status" value="1"/>
</dbReference>
<organism evidence="11 12">
    <name type="scientific">Halanaerobium polyolivorans</name>
    <dbReference type="NCBI Taxonomy" id="2886943"/>
    <lineage>
        <taxon>Bacteria</taxon>
        <taxon>Bacillati</taxon>
        <taxon>Bacillota</taxon>
        <taxon>Clostridia</taxon>
        <taxon>Halanaerobiales</taxon>
        <taxon>Halanaerobiaceae</taxon>
        <taxon>Halanaerobium</taxon>
    </lineage>
</organism>
<evidence type="ECO:0000256" key="6">
    <source>
        <dbReference type="ARBA" id="ARBA00023229"/>
    </source>
</evidence>
<dbReference type="Pfam" id="PF02542">
    <property type="entry name" value="YgbB"/>
    <property type="match status" value="1"/>
</dbReference>
<proteinExistence type="inferred from homology"/>
<dbReference type="Gene3D" id="3.30.1330.50">
    <property type="entry name" value="2-C-methyl-D-erythritol 2,4-cyclodiphosphate synthase"/>
    <property type="match status" value="1"/>
</dbReference>
<dbReference type="InterPro" id="IPR020555">
    <property type="entry name" value="MECDP_synthase_CS"/>
</dbReference>
<evidence type="ECO:0000256" key="3">
    <source>
        <dbReference type="ARBA" id="ARBA00008480"/>
    </source>
</evidence>
<feature type="binding site" evidence="8">
    <location>
        <begin position="133"/>
        <end position="136"/>
    </location>
    <ligand>
        <name>4-CDP-2-C-methyl-D-erythritol 2-phosphate</name>
        <dbReference type="ChEBI" id="CHEBI:57919"/>
    </ligand>
</feature>
<dbReference type="GO" id="GO:0016114">
    <property type="term" value="P:terpenoid biosynthetic process"/>
    <property type="evidence" value="ECO:0007669"/>
    <property type="project" value="InterPro"/>
</dbReference>
<keyword evidence="5 8" id="KW-0479">Metal-binding</keyword>
<evidence type="ECO:0000259" key="10">
    <source>
        <dbReference type="Pfam" id="PF02542"/>
    </source>
</evidence>
<accession>A0AAW4WY65</accession>
<comment type="similarity">
    <text evidence="3 8 9">Belongs to the IspF family.</text>
</comment>
<evidence type="ECO:0000256" key="5">
    <source>
        <dbReference type="ARBA" id="ARBA00022723"/>
    </source>
</evidence>
<dbReference type="NCBIfam" id="TIGR00151">
    <property type="entry name" value="ispF"/>
    <property type="match status" value="1"/>
</dbReference>
<feature type="binding site" evidence="8">
    <location>
        <position position="43"/>
    </location>
    <ligand>
        <name>a divalent metal cation</name>
        <dbReference type="ChEBI" id="CHEBI:60240"/>
    </ligand>
</feature>
<dbReference type="EMBL" id="JAJFAT010000008">
    <property type="protein sequence ID" value="MCC3145106.1"/>
    <property type="molecule type" value="Genomic_DNA"/>
</dbReference>
<dbReference type="GO" id="GO:0008685">
    <property type="term" value="F:2-C-methyl-D-erythritol 2,4-cyclodiphosphate synthase activity"/>
    <property type="evidence" value="ECO:0007669"/>
    <property type="project" value="UniProtKB-UniRule"/>
</dbReference>
<evidence type="ECO:0000256" key="1">
    <source>
        <dbReference type="ARBA" id="ARBA00000200"/>
    </source>
</evidence>